<feature type="region of interest" description="Disordered" evidence="1">
    <location>
        <begin position="1"/>
        <end position="34"/>
    </location>
</feature>
<name>A0ABV4SIU8_9ACTN</name>
<dbReference type="Pfam" id="PF19979">
    <property type="entry name" value="DUF6415"/>
    <property type="match status" value="1"/>
</dbReference>
<organism evidence="2 3">
    <name type="scientific">Streptomyces aureus</name>
    <dbReference type="NCBI Taxonomy" id="193461"/>
    <lineage>
        <taxon>Bacteria</taxon>
        <taxon>Bacillati</taxon>
        <taxon>Actinomycetota</taxon>
        <taxon>Actinomycetes</taxon>
        <taxon>Kitasatosporales</taxon>
        <taxon>Streptomycetaceae</taxon>
        <taxon>Streptomyces</taxon>
    </lineage>
</organism>
<comment type="caution">
    <text evidence="2">The sequence shown here is derived from an EMBL/GenBank/DDBJ whole genome shotgun (WGS) entry which is preliminary data.</text>
</comment>
<keyword evidence="3" id="KW-1185">Reference proteome</keyword>
<dbReference type="InterPro" id="IPR046300">
    <property type="entry name" value="DUF6415"/>
</dbReference>
<evidence type="ECO:0000313" key="2">
    <source>
        <dbReference type="EMBL" id="MFA3837920.1"/>
    </source>
</evidence>
<proteinExistence type="predicted"/>
<evidence type="ECO:0000313" key="3">
    <source>
        <dbReference type="Proteomes" id="UP001571476"/>
    </source>
</evidence>
<feature type="compositionally biased region" description="Basic residues" evidence="1">
    <location>
        <begin position="1"/>
        <end position="12"/>
    </location>
</feature>
<reference evidence="2 3" key="1">
    <citation type="submission" date="2024-08" db="EMBL/GenBank/DDBJ databases">
        <title>Genome sequence of Streptomyces aureus CACIA-1.46HGO.</title>
        <authorList>
            <person name="Evangelista-Martinez Z."/>
        </authorList>
    </citation>
    <scope>NUCLEOTIDE SEQUENCE [LARGE SCALE GENOMIC DNA]</scope>
    <source>
        <strain evidence="2 3">CACIA-1.46HGO</strain>
    </source>
</reference>
<sequence length="134" mass="14422">MQQRPRSAKVRGHSPAEAQCPPLKTPQPTQSGGQIPELIQEAMSVTRTIPGLARLQELNLVIRAELRHLIPRVQEQADRITHGTTAFYARERAIADAEGELSLGLSPSPLAAALAVAALGRCLRTLDQFAGDGQ</sequence>
<dbReference type="EMBL" id="JBGOSP010000007">
    <property type="protein sequence ID" value="MFA3837920.1"/>
    <property type="molecule type" value="Genomic_DNA"/>
</dbReference>
<accession>A0ABV4SIU8</accession>
<dbReference type="RefSeq" id="WP_372563230.1">
    <property type="nucleotide sequence ID" value="NZ_JBGOSP010000007.1"/>
</dbReference>
<evidence type="ECO:0000256" key="1">
    <source>
        <dbReference type="SAM" id="MobiDB-lite"/>
    </source>
</evidence>
<dbReference type="Proteomes" id="UP001571476">
    <property type="component" value="Unassembled WGS sequence"/>
</dbReference>
<gene>
    <name evidence="2" type="ORF">ACEG43_17400</name>
</gene>
<protein>
    <submittedName>
        <fullName evidence="2">DUF6415 family natural product biosynthesis protein</fullName>
    </submittedName>
</protein>